<name>A0A9X3ITT9_9GAMM</name>
<protein>
    <submittedName>
        <fullName evidence="1">Uncharacterized protein</fullName>
    </submittedName>
</protein>
<keyword evidence="2" id="KW-1185">Reference proteome</keyword>
<dbReference type="AlphaFoldDB" id="A0A9X3ITT9"/>
<reference evidence="1" key="1">
    <citation type="submission" date="2022-11" db="EMBL/GenBank/DDBJ databases">
        <title>Parathalassolutuus dongxingensis gen. nov., sp. nov., a novel member of family Oceanospirillaceae isolated from a coastal shrimp pond in Guangxi, China.</title>
        <authorList>
            <person name="Chen H."/>
        </authorList>
    </citation>
    <scope>NUCLEOTIDE SEQUENCE</scope>
    <source>
        <strain evidence="1">G-43</strain>
    </source>
</reference>
<evidence type="ECO:0000313" key="1">
    <source>
        <dbReference type="EMBL" id="MCY0966665.1"/>
    </source>
</evidence>
<sequence length="142" mass="16316">MAVSWFMRFSTVLCWLVILCLGMAWWFRYSLVELDNTVVQELASPDGSLVIQEFRSNRDGFDHAPYGQMLVLSRKPTRNPEDGYVFFAGYCQKLSYAWEGMTRVNVQCLGDDTEPRTLSTQMYGIEVQYRAGVVRNAKHQPG</sequence>
<comment type="caution">
    <text evidence="1">The sequence shown here is derived from an EMBL/GenBank/DDBJ whole genome shotgun (WGS) entry which is preliminary data.</text>
</comment>
<dbReference type="Proteomes" id="UP001150830">
    <property type="component" value="Unassembled WGS sequence"/>
</dbReference>
<evidence type="ECO:0000313" key="2">
    <source>
        <dbReference type="Proteomes" id="UP001150830"/>
    </source>
</evidence>
<gene>
    <name evidence="1" type="ORF">OUO13_15865</name>
</gene>
<organism evidence="1 2">
    <name type="scientific">Parathalassolituus penaei</name>
    <dbReference type="NCBI Taxonomy" id="2997323"/>
    <lineage>
        <taxon>Bacteria</taxon>
        <taxon>Pseudomonadati</taxon>
        <taxon>Pseudomonadota</taxon>
        <taxon>Gammaproteobacteria</taxon>
        <taxon>Oceanospirillales</taxon>
        <taxon>Oceanospirillaceae</taxon>
        <taxon>Parathalassolituus</taxon>
    </lineage>
</organism>
<dbReference type="EMBL" id="JAPNOA010000056">
    <property type="protein sequence ID" value="MCY0966665.1"/>
    <property type="molecule type" value="Genomic_DNA"/>
</dbReference>
<accession>A0A9X3ITT9</accession>
<proteinExistence type="predicted"/>
<dbReference type="RefSeq" id="WP_283174866.1">
    <property type="nucleotide sequence ID" value="NZ_JAPNOA010000056.1"/>
</dbReference>